<gene>
    <name evidence="2" type="ORF">PXEA_LOCUS32829</name>
</gene>
<feature type="compositionally biased region" description="Acidic residues" evidence="1">
    <location>
        <begin position="1"/>
        <end position="24"/>
    </location>
</feature>
<feature type="non-terminal residue" evidence="2">
    <location>
        <position position="243"/>
    </location>
</feature>
<name>A0A3S5CUT6_9PLAT</name>
<dbReference type="AlphaFoldDB" id="A0A3S5CUT6"/>
<feature type="region of interest" description="Disordered" evidence="1">
    <location>
        <begin position="1"/>
        <end position="58"/>
    </location>
</feature>
<protein>
    <submittedName>
        <fullName evidence="2">Uncharacterized protein</fullName>
    </submittedName>
</protein>
<evidence type="ECO:0000256" key="1">
    <source>
        <dbReference type="SAM" id="MobiDB-lite"/>
    </source>
</evidence>
<dbReference type="Proteomes" id="UP000784294">
    <property type="component" value="Unassembled WGS sequence"/>
</dbReference>
<feature type="region of interest" description="Disordered" evidence="1">
    <location>
        <begin position="111"/>
        <end position="133"/>
    </location>
</feature>
<feature type="non-terminal residue" evidence="2">
    <location>
        <position position="1"/>
    </location>
</feature>
<organism evidence="2 3">
    <name type="scientific">Protopolystoma xenopodis</name>
    <dbReference type="NCBI Taxonomy" id="117903"/>
    <lineage>
        <taxon>Eukaryota</taxon>
        <taxon>Metazoa</taxon>
        <taxon>Spiralia</taxon>
        <taxon>Lophotrochozoa</taxon>
        <taxon>Platyhelminthes</taxon>
        <taxon>Monogenea</taxon>
        <taxon>Polyopisthocotylea</taxon>
        <taxon>Polystomatidea</taxon>
        <taxon>Polystomatidae</taxon>
        <taxon>Protopolystoma</taxon>
    </lineage>
</organism>
<accession>A0A3S5CUT6</accession>
<proteinExistence type="predicted"/>
<evidence type="ECO:0000313" key="3">
    <source>
        <dbReference type="Proteomes" id="UP000784294"/>
    </source>
</evidence>
<evidence type="ECO:0000313" key="2">
    <source>
        <dbReference type="EMBL" id="VEL39389.1"/>
    </source>
</evidence>
<feature type="region of interest" description="Disordered" evidence="1">
    <location>
        <begin position="178"/>
        <end position="243"/>
    </location>
</feature>
<keyword evidence="3" id="KW-1185">Reference proteome</keyword>
<sequence>EEDEEEEEEEEEEGEEEEEEEEEEERKGVAKADGEEKEEKKEEGQKGYERAEREEQHLCKPCKTAMNMKKCRGREKAERACLFEGGKTSATTEICGFCSCPSGHKGCPATRDKAPRAPTSVPPEPGEQGKSKKPVIRRRLKQFGANMVTHTVSDYTKERLLAALARPKAVVSAAVARKGLRNSSNSRRRQRSVRGQTEVPLAKPNVSCINPRDLEAKTTSNSDSVAKFPAELAPAKMPGFKTP</sequence>
<comment type="caution">
    <text evidence="2">The sequence shown here is derived from an EMBL/GenBank/DDBJ whole genome shotgun (WGS) entry which is preliminary data.</text>
</comment>
<feature type="compositionally biased region" description="Basic and acidic residues" evidence="1">
    <location>
        <begin position="25"/>
        <end position="58"/>
    </location>
</feature>
<dbReference type="EMBL" id="CAAALY010261123">
    <property type="protein sequence ID" value="VEL39389.1"/>
    <property type="molecule type" value="Genomic_DNA"/>
</dbReference>
<reference evidence="2" key="1">
    <citation type="submission" date="2018-11" db="EMBL/GenBank/DDBJ databases">
        <authorList>
            <consortium name="Pathogen Informatics"/>
        </authorList>
    </citation>
    <scope>NUCLEOTIDE SEQUENCE</scope>
</reference>